<gene>
    <name evidence="3" type="ORF">GCM10010994_41800</name>
</gene>
<protein>
    <recommendedName>
        <fullName evidence="2">Hedgehog/Intein (Hint) domain-containing protein</fullName>
    </recommendedName>
</protein>
<dbReference type="InterPro" id="IPR028992">
    <property type="entry name" value="Hedgehog/Intein_dom"/>
</dbReference>
<reference evidence="3" key="2">
    <citation type="submission" date="2020-09" db="EMBL/GenBank/DDBJ databases">
        <authorList>
            <person name="Sun Q."/>
            <person name="Zhou Y."/>
        </authorList>
    </citation>
    <scope>NUCLEOTIDE SEQUENCE</scope>
    <source>
        <strain evidence="3">CGMCC 1.12919</strain>
    </source>
</reference>
<evidence type="ECO:0000256" key="1">
    <source>
        <dbReference type="SAM" id="MobiDB-lite"/>
    </source>
</evidence>
<feature type="region of interest" description="Disordered" evidence="1">
    <location>
        <begin position="23"/>
        <end position="44"/>
    </location>
</feature>
<evidence type="ECO:0000259" key="2">
    <source>
        <dbReference type="Pfam" id="PF13403"/>
    </source>
</evidence>
<dbReference type="SUPFAM" id="SSF51294">
    <property type="entry name" value="Hedgehog/intein (Hint) domain"/>
    <property type="match status" value="1"/>
</dbReference>
<dbReference type="EMBL" id="BMGG01000007">
    <property type="protein sequence ID" value="GGC79363.1"/>
    <property type="molecule type" value="Genomic_DNA"/>
</dbReference>
<dbReference type="Gene3D" id="2.170.16.10">
    <property type="entry name" value="Hedgehog/Intein (Hint) domain"/>
    <property type="match status" value="1"/>
</dbReference>
<dbReference type="AlphaFoldDB" id="A0A916UMV7"/>
<feature type="domain" description="Hedgehog/Intein (Hint)" evidence="2">
    <location>
        <begin position="108"/>
        <end position="242"/>
    </location>
</feature>
<dbReference type="RefSeq" id="WP_188611104.1">
    <property type="nucleotide sequence ID" value="NZ_BMGG01000007.1"/>
</dbReference>
<reference evidence="3" key="1">
    <citation type="journal article" date="2014" name="Int. J. Syst. Evol. Microbiol.">
        <title>Complete genome sequence of Corynebacterium casei LMG S-19264T (=DSM 44701T), isolated from a smear-ripened cheese.</title>
        <authorList>
            <consortium name="US DOE Joint Genome Institute (JGI-PGF)"/>
            <person name="Walter F."/>
            <person name="Albersmeier A."/>
            <person name="Kalinowski J."/>
            <person name="Ruckert C."/>
        </authorList>
    </citation>
    <scope>NUCLEOTIDE SEQUENCE</scope>
    <source>
        <strain evidence="3">CGMCC 1.12919</strain>
    </source>
</reference>
<organism evidence="3 4">
    <name type="scientific">Chelatococcus reniformis</name>
    <dbReference type="NCBI Taxonomy" id="1494448"/>
    <lineage>
        <taxon>Bacteria</taxon>
        <taxon>Pseudomonadati</taxon>
        <taxon>Pseudomonadota</taxon>
        <taxon>Alphaproteobacteria</taxon>
        <taxon>Hyphomicrobiales</taxon>
        <taxon>Chelatococcaceae</taxon>
        <taxon>Chelatococcus</taxon>
    </lineage>
</organism>
<dbReference type="Pfam" id="PF13403">
    <property type="entry name" value="Hint_2"/>
    <property type="match status" value="1"/>
</dbReference>
<feature type="compositionally biased region" description="Low complexity" evidence="1">
    <location>
        <begin position="28"/>
        <end position="42"/>
    </location>
</feature>
<sequence>MATFSSTYLYTLTPGGTGQYTVNGQVPDAEAGGAEEAGSDDGVFAPGEPVTVTFATQSALDGEYTYLGHEPGIPGYVAQGPDGLFYLFANTEVPLNQNFNIQADDVPICFMAGTMIACPDGERPIEDLRAGDMVLSASGMPKPIRWIGRQTVASLFADPLRSSPVCVTAGALAPQIPTRDLYVSPDHALLVDGVLVQAAALVNGLTIRRLDKPPALFTLYHIELEDHALILAEGAEAETFVDNVRRRRFDNYREYAALYGDGDARIPELALPRAKSARQLPRAVRERLAARAAALGFVSEAAA</sequence>
<comment type="caution">
    <text evidence="3">The sequence shown here is derived from an EMBL/GenBank/DDBJ whole genome shotgun (WGS) entry which is preliminary data.</text>
</comment>
<keyword evidence="4" id="KW-1185">Reference proteome</keyword>
<evidence type="ECO:0000313" key="4">
    <source>
        <dbReference type="Proteomes" id="UP000637002"/>
    </source>
</evidence>
<proteinExistence type="predicted"/>
<name>A0A916UMV7_9HYPH</name>
<dbReference type="Proteomes" id="UP000637002">
    <property type="component" value="Unassembled WGS sequence"/>
</dbReference>
<dbReference type="InterPro" id="IPR036844">
    <property type="entry name" value="Hint_dom_sf"/>
</dbReference>
<accession>A0A916UMV7</accession>
<evidence type="ECO:0000313" key="3">
    <source>
        <dbReference type="EMBL" id="GGC79363.1"/>
    </source>
</evidence>